<feature type="region of interest" description="Disordered" evidence="1">
    <location>
        <begin position="1"/>
        <end position="84"/>
    </location>
</feature>
<proteinExistence type="predicted"/>
<evidence type="ECO:0000313" key="3">
    <source>
        <dbReference type="Proteomes" id="UP000004184"/>
    </source>
</evidence>
<dbReference type="EMBL" id="GG657757">
    <property type="protein sequence ID" value="EFL29909.1"/>
    <property type="molecule type" value="Genomic_DNA"/>
</dbReference>
<dbReference type="Proteomes" id="UP000004184">
    <property type="component" value="Unassembled WGS sequence"/>
</dbReference>
<evidence type="ECO:0000256" key="1">
    <source>
        <dbReference type="SAM" id="MobiDB-lite"/>
    </source>
</evidence>
<keyword evidence="3" id="KW-1185">Reference proteome</keyword>
<organism evidence="2 3">
    <name type="scientific">Streptomyces viridochromogenes (strain DSM 40736 / JCM 4977 / BCRC 1201 / Tue 494)</name>
    <dbReference type="NCBI Taxonomy" id="591159"/>
    <lineage>
        <taxon>Bacteria</taxon>
        <taxon>Bacillati</taxon>
        <taxon>Actinomycetota</taxon>
        <taxon>Actinomycetes</taxon>
        <taxon>Kitasatosporales</taxon>
        <taxon>Streptomycetaceae</taxon>
        <taxon>Streptomyces</taxon>
    </lineage>
</organism>
<evidence type="ECO:0000313" key="2">
    <source>
        <dbReference type="EMBL" id="EFL29909.1"/>
    </source>
</evidence>
<protein>
    <submittedName>
        <fullName evidence="2">Predicted protein</fullName>
    </submittedName>
</protein>
<reference evidence="3" key="1">
    <citation type="submission" date="2009-02" db="EMBL/GenBank/DDBJ databases">
        <title>Annotation of Streptomyces viridochromogenes strain DSM 40736.</title>
        <authorList>
            <consortium name="The Broad Institute Genome Sequencing Platform"/>
            <consortium name="Broad Institute Microbial Sequencing Center"/>
            <person name="Fischbach M."/>
            <person name="Godfrey P."/>
            <person name="Ward D."/>
            <person name="Young S."/>
            <person name="Zeng Q."/>
            <person name="Koehrsen M."/>
            <person name="Alvarado L."/>
            <person name="Berlin A.M."/>
            <person name="Bochicchio J."/>
            <person name="Borenstein D."/>
            <person name="Chapman S.B."/>
            <person name="Chen Z."/>
            <person name="Engels R."/>
            <person name="Freedman E."/>
            <person name="Gellesch M."/>
            <person name="Goldberg J."/>
            <person name="Griggs A."/>
            <person name="Gujja S."/>
            <person name="Heilman E.R."/>
            <person name="Heiman D.I."/>
            <person name="Hepburn T.A."/>
            <person name="Howarth C."/>
            <person name="Jen D."/>
            <person name="Larson L."/>
            <person name="Lewis B."/>
            <person name="Mehta T."/>
            <person name="Park D."/>
            <person name="Pearson M."/>
            <person name="Richards J."/>
            <person name="Roberts A."/>
            <person name="Saif S."/>
            <person name="Shea T.D."/>
            <person name="Shenoy N."/>
            <person name="Sisk P."/>
            <person name="Stolte C."/>
            <person name="Sykes S.N."/>
            <person name="Thomson T."/>
            <person name="Walk T."/>
            <person name="White J."/>
            <person name="Yandava C."/>
            <person name="Straight P."/>
            <person name="Clardy J."/>
            <person name="Hung D."/>
            <person name="Kolter R."/>
            <person name="Mekalanos J."/>
            <person name="Walker S."/>
            <person name="Walsh C.T."/>
            <person name="Wieland-Brown L.C."/>
            <person name="Haas B."/>
            <person name="Nusbaum C."/>
            <person name="Birren B."/>
        </authorList>
    </citation>
    <scope>NUCLEOTIDE SEQUENCE [LARGE SCALE GENOMIC DNA]</scope>
    <source>
        <strain evidence="3">DSM 40736 / JCM 4977 / BCRC 1201 / Tue 494</strain>
    </source>
</reference>
<name>D9X7L3_STRVT</name>
<dbReference type="AlphaFoldDB" id="D9X7L3"/>
<gene>
    <name evidence="2" type="ORF">SSQG_00427</name>
</gene>
<dbReference type="STRING" id="591159.SSQG_00427"/>
<dbReference type="HOGENOM" id="CLU_2526230_0_0_11"/>
<feature type="compositionally biased region" description="Basic residues" evidence="1">
    <location>
        <begin position="46"/>
        <end position="55"/>
    </location>
</feature>
<accession>D9X7L3</accession>
<sequence length="84" mass="8841">MLAPEPARLPAEVDQNRARGGPGDDVLLYSFARSAGPPLTVGSSSRTRRSGRRCRAPPLREDEPDGLPFGAARPYGPPANGGVM</sequence>